<accession>A0AC34FSF5</accession>
<dbReference type="WBParaSite" id="ES5_v2.g20209.t1">
    <property type="protein sequence ID" value="ES5_v2.g20209.t1"/>
    <property type="gene ID" value="ES5_v2.g20209"/>
</dbReference>
<sequence length="283" mass="30893">MKELKRFDDEIDIDYSTSITSQKLAEFPPFTNLQIFNLHNISDNFKASHFIEFIKLDGYFKASITSSNVTKSLDIHVADISRSLLGLDFCKDFDIVLQACSSDSVLIPSTSVRSAVRPESYAAAVESNASSAGTTTTTTTATIAYGLHSPSSVSSSTPSTVTSNGARRSRDTSPSTSTWSQFCPGDVVKWYDSKNELWSVGRITKVFSDTYAVQHGQSHSVIAKSEILRELYTTACLLPCDPDAAPTSGNETPLASSNSTTTRRSFKHPHASPSMKKKKKSYL</sequence>
<evidence type="ECO:0000313" key="1">
    <source>
        <dbReference type="Proteomes" id="UP000887579"/>
    </source>
</evidence>
<name>A0AC34FSF5_9BILA</name>
<organism evidence="1 2">
    <name type="scientific">Panagrolaimus sp. ES5</name>
    <dbReference type="NCBI Taxonomy" id="591445"/>
    <lineage>
        <taxon>Eukaryota</taxon>
        <taxon>Metazoa</taxon>
        <taxon>Ecdysozoa</taxon>
        <taxon>Nematoda</taxon>
        <taxon>Chromadorea</taxon>
        <taxon>Rhabditida</taxon>
        <taxon>Tylenchina</taxon>
        <taxon>Panagrolaimomorpha</taxon>
        <taxon>Panagrolaimoidea</taxon>
        <taxon>Panagrolaimidae</taxon>
        <taxon>Panagrolaimus</taxon>
    </lineage>
</organism>
<dbReference type="Proteomes" id="UP000887579">
    <property type="component" value="Unplaced"/>
</dbReference>
<protein>
    <submittedName>
        <fullName evidence="2">Tudor domain-containing protein</fullName>
    </submittedName>
</protein>
<reference evidence="2" key="1">
    <citation type="submission" date="2022-11" db="UniProtKB">
        <authorList>
            <consortium name="WormBaseParasite"/>
        </authorList>
    </citation>
    <scope>IDENTIFICATION</scope>
</reference>
<evidence type="ECO:0000313" key="2">
    <source>
        <dbReference type="WBParaSite" id="ES5_v2.g20209.t1"/>
    </source>
</evidence>
<proteinExistence type="predicted"/>